<protein>
    <submittedName>
        <fullName evidence="2">Uncharacterized protein</fullName>
    </submittedName>
</protein>
<dbReference type="Proteomes" id="UP000000437">
    <property type="component" value="Chromosome 17"/>
</dbReference>
<keyword evidence="1" id="KW-1185">Reference proteome</keyword>
<proteinExistence type="predicted"/>
<reference evidence="2" key="1">
    <citation type="submission" date="2025-08" db="UniProtKB">
        <authorList>
            <consortium name="RefSeq"/>
        </authorList>
    </citation>
    <scope>IDENTIFICATION</scope>
    <source>
        <strain evidence="2">Tuebingen</strain>
        <tissue evidence="2">Fibroblasts and whole tissue</tissue>
    </source>
</reference>
<sequence>MFTIFFILLPGFAQSNEINQFPPDLMGHLTESVLLSCSHSIQNFELTLWYKQSEDRRLIFLGYLNLKFQYPEDEFKNKIALKGDGSSNSTLTINNLTSDDSAVYFCAARRHGQSLCDKIHQSPPEMLIISDQPVTLTSAHTIQSYYMILWWCCFATLPQKKQKEGHLACERGIVQQIQATLFICSQLLLLYKHLTMIRNQFLYSYLFCWHFGCSLFSSVEQTPALLIVRSGESCNISCSHGITSYNTILWYYQHEDGQGMHSIGYSFHSSHTLENVEDKRYELNGDGKSSVTLIISKLLLNDSAVYFCAASAHSAEGLPKAIQKAHNLSCISLKRSSQAGLHKRRLR</sequence>
<organism evidence="1 2">
    <name type="scientific">Danio rerio</name>
    <name type="common">Zebrafish</name>
    <name type="synonym">Brachydanio rerio</name>
    <dbReference type="NCBI Taxonomy" id="7955"/>
    <lineage>
        <taxon>Eukaryota</taxon>
        <taxon>Metazoa</taxon>
        <taxon>Chordata</taxon>
        <taxon>Craniata</taxon>
        <taxon>Vertebrata</taxon>
        <taxon>Euteleostomi</taxon>
        <taxon>Actinopterygii</taxon>
        <taxon>Neopterygii</taxon>
        <taxon>Teleostei</taxon>
        <taxon>Ostariophysi</taxon>
        <taxon>Cypriniformes</taxon>
        <taxon>Danionidae</taxon>
        <taxon>Danioninae</taxon>
        <taxon>Danio</taxon>
    </lineage>
</organism>
<evidence type="ECO:0000313" key="1">
    <source>
        <dbReference type="Proteomes" id="UP000000437"/>
    </source>
</evidence>
<dbReference type="RefSeq" id="XP_073783787.1">
    <property type="nucleotide sequence ID" value="XM_073927686.1"/>
</dbReference>
<accession>A0AC58HPA6</accession>
<gene>
    <name evidence="2" type="primary">LOC141378386</name>
</gene>
<name>A0AC58HPA6_DANRE</name>
<evidence type="ECO:0000313" key="2">
    <source>
        <dbReference type="RefSeq" id="XP_073783787.1"/>
    </source>
</evidence>